<dbReference type="InterPro" id="IPR008974">
    <property type="entry name" value="TRAF-like"/>
</dbReference>
<evidence type="ECO:0000313" key="2">
    <source>
        <dbReference type="Proteomes" id="UP001432322"/>
    </source>
</evidence>
<protein>
    <recommendedName>
        <fullName evidence="3">MATH domain-containing protein</fullName>
    </recommendedName>
</protein>
<reference evidence="1" key="1">
    <citation type="submission" date="2023-10" db="EMBL/GenBank/DDBJ databases">
        <title>Genome assembly of Pristionchus species.</title>
        <authorList>
            <person name="Yoshida K."/>
            <person name="Sommer R.J."/>
        </authorList>
    </citation>
    <scope>NUCLEOTIDE SEQUENCE</scope>
    <source>
        <strain evidence="1">RS5133</strain>
    </source>
</reference>
<dbReference type="Proteomes" id="UP001432322">
    <property type="component" value="Unassembled WGS sequence"/>
</dbReference>
<dbReference type="AlphaFoldDB" id="A0AAV5W1W0"/>
<evidence type="ECO:0000313" key="1">
    <source>
        <dbReference type="EMBL" id="GMT25894.1"/>
    </source>
</evidence>
<evidence type="ECO:0008006" key="3">
    <source>
        <dbReference type="Google" id="ProtNLM"/>
    </source>
</evidence>
<feature type="non-terminal residue" evidence="1">
    <location>
        <position position="95"/>
    </location>
</feature>
<keyword evidence="2" id="KW-1185">Reference proteome</keyword>
<name>A0AAV5W1W0_9BILA</name>
<feature type="non-terminal residue" evidence="1">
    <location>
        <position position="1"/>
    </location>
</feature>
<comment type="caution">
    <text evidence="1">The sequence shown here is derived from an EMBL/GenBank/DDBJ whole genome shotgun (WGS) entry which is preliminary data.</text>
</comment>
<organism evidence="1 2">
    <name type="scientific">Pristionchus fissidentatus</name>
    <dbReference type="NCBI Taxonomy" id="1538716"/>
    <lineage>
        <taxon>Eukaryota</taxon>
        <taxon>Metazoa</taxon>
        <taxon>Ecdysozoa</taxon>
        <taxon>Nematoda</taxon>
        <taxon>Chromadorea</taxon>
        <taxon>Rhabditida</taxon>
        <taxon>Rhabditina</taxon>
        <taxon>Diplogasteromorpha</taxon>
        <taxon>Diplogasteroidea</taxon>
        <taxon>Neodiplogasteridae</taxon>
        <taxon>Pristionchus</taxon>
    </lineage>
</organism>
<dbReference type="Gene3D" id="2.60.210.10">
    <property type="entry name" value="Apoptosis, Tumor Necrosis Factor Receptor Associated Protein 2, Chain A"/>
    <property type="match status" value="1"/>
</dbReference>
<proteinExistence type="predicted"/>
<dbReference type="EMBL" id="BTSY01000004">
    <property type="protein sequence ID" value="GMT25894.1"/>
    <property type="molecule type" value="Genomic_DNA"/>
</dbReference>
<accession>A0AAV5W1W0</accession>
<sequence length="95" mass="10557">LSRQDSMAAVPAEFKWHFPNIASLTPASAHSAIRYLHGLPWLISIETEVLNDVKYLAIYSFCCVESTAQEWSVDAEYELLLHAHAPNAASINSKV</sequence>
<gene>
    <name evidence="1" type="ORF">PFISCL1PPCAC_17191</name>
</gene>